<feature type="compositionally biased region" description="Pro residues" evidence="1">
    <location>
        <begin position="84"/>
        <end position="96"/>
    </location>
</feature>
<dbReference type="Proteomes" id="UP000887572">
    <property type="component" value="Unplaced"/>
</dbReference>
<keyword evidence="2" id="KW-1185">Reference proteome</keyword>
<name>A0A914HB27_GLORO</name>
<evidence type="ECO:0000313" key="3">
    <source>
        <dbReference type="WBParaSite" id="Gr19_v10_g15424.t3"/>
    </source>
</evidence>
<feature type="region of interest" description="Disordered" evidence="1">
    <location>
        <begin position="242"/>
        <end position="290"/>
    </location>
</feature>
<evidence type="ECO:0000256" key="1">
    <source>
        <dbReference type="SAM" id="MobiDB-lite"/>
    </source>
</evidence>
<dbReference type="AlphaFoldDB" id="A0A914HB27"/>
<organism evidence="2 3">
    <name type="scientific">Globodera rostochiensis</name>
    <name type="common">Golden nematode worm</name>
    <name type="synonym">Heterodera rostochiensis</name>
    <dbReference type="NCBI Taxonomy" id="31243"/>
    <lineage>
        <taxon>Eukaryota</taxon>
        <taxon>Metazoa</taxon>
        <taxon>Ecdysozoa</taxon>
        <taxon>Nematoda</taxon>
        <taxon>Chromadorea</taxon>
        <taxon>Rhabditida</taxon>
        <taxon>Tylenchina</taxon>
        <taxon>Tylenchomorpha</taxon>
        <taxon>Tylenchoidea</taxon>
        <taxon>Heteroderidae</taxon>
        <taxon>Heteroderinae</taxon>
        <taxon>Globodera</taxon>
    </lineage>
</organism>
<feature type="region of interest" description="Disordered" evidence="1">
    <location>
        <begin position="141"/>
        <end position="165"/>
    </location>
</feature>
<dbReference type="WBParaSite" id="Gr19_v10_g15424.t3">
    <property type="protein sequence ID" value="Gr19_v10_g15424.t3"/>
    <property type="gene ID" value="Gr19_v10_g15424"/>
</dbReference>
<proteinExistence type="predicted"/>
<evidence type="ECO:0000313" key="2">
    <source>
        <dbReference type="Proteomes" id="UP000887572"/>
    </source>
</evidence>
<feature type="region of interest" description="Disordered" evidence="1">
    <location>
        <begin position="1"/>
        <end position="100"/>
    </location>
</feature>
<protein>
    <submittedName>
        <fullName evidence="3">Uncharacterized protein</fullName>
    </submittedName>
</protein>
<accession>A0A914HB27</accession>
<reference evidence="3" key="1">
    <citation type="submission" date="2022-11" db="UniProtKB">
        <authorList>
            <consortium name="WormBaseParasite"/>
        </authorList>
    </citation>
    <scope>IDENTIFICATION</scope>
</reference>
<feature type="compositionally biased region" description="Acidic residues" evidence="1">
    <location>
        <begin position="275"/>
        <end position="290"/>
    </location>
</feature>
<feature type="compositionally biased region" description="Basic and acidic residues" evidence="1">
    <location>
        <begin position="14"/>
        <end position="46"/>
    </location>
</feature>
<sequence length="290" mass="32675">MARRKLLLKLNGKKGAEELKKKREERRASAAKAREARTAKKERDNGDDVALPPPDTGDDPSTSATVPEIVEEPPATPALEFNFCPPPAEVTPPPTTPGEQPVEERLLELERQLRERDDTIGFLRLQLRNREAVIADLRSQLPSTSASTSSQITPNRGRPAKNVRRFPRPNHCCREKLLNWKTTWTTLKRLSSTNHKCGCFCPKNQRLICCSSTSCHLLANIIFLGSWMSRVMRRCIHPNSTTTRASVRPQLASGQRETGGRRMETQSTAELEQDRMDDEEDDEDYFADAG</sequence>